<dbReference type="FunFam" id="2.60.120.740:FF:000001">
    <property type="entry name" value="Adhesion G protein-coupled receptor L2"/>
    <property type="match status" value="1"/>
</dbReference>
<dbReference type="Proteomes" id="UP000694700">
    <property type="component" value="Unplaced"/>
</dbReference>
<dbReference type="InterPro" id="IPR000922">
    <property type="entry name" value="Lectin_gal-bd_dom"/>
</dbReference>
<dbReference type="AlphaFoldDB" id="A0A8C1Z8L4"/>
<evidence type="ECO:0000256" key="1">
    <source>
        <dbReference type="ARBA" id="ARBA00022734"/>
    </source>
</evidence>
<evidence type="ECO:0000256" key="2">
    <source>
        <dbReference type="ARBA" id="ARBA00022737"/>
    </source>
</evidence>
<sequence>MCTCALREFFFCSHIQFQFISFNFDFQCCSSCVNMVRTMNYYFLHVSAWGLIKVIKANYGRTDRTTCARSVPAHQTSNMNCFRGTSLHTMCDGRKSCSVPAVNSVFSDPCAGTYKYLDVDYVCVRKAKRTVACEGKSVSLRCVLGLIKVIKANYGRTDRTTCARSVPAHQTSNMNCFRRTSLHTMSTRCDGRKSCSVPAVNSVFSDPCAGTYKYLDVDYVCVRKVSISTWK</sequence>
<feature type="domain" description="SUEL-type lectin" evidence="3">
    <location>
        <begin position="51"/>
        <end position="124"/>
    </location>
</feature>
<dbReference type="GO" id="GO:0030246">
    <property type="term" value="F:carbohydrate binding"/>
    <property type="evidence" value="ECO:0007669"/>
    <property type="project" value="UniProtKB-KW"/>
</dbReference>
<dbReference type="Gene3D" id="2.60.120.740">
    <property type="match status" value="2"/>
</dbReference>
<dbReference type="Ensembl" id="ENSCCRT00015063454.1">
    <property type="protein sequence ID" value="ENSCCRP00015061440.1"/>
    <property type="gene ID" value="ENSCCRG00015025117.1"/>
</dbReference>
<dbReference type="PROSITE" id="PS50228">
    <property type="entry name" value="SUEL_LECTIN"/>
    <property type="match status" value="2"/>
</dbReference>
<proteinExistence type="predicted"/>
<dbReference type="CDD" id="cd22836">
    <property type="entry name" value="Gal_Rha_Lectin_RBL_rpt2"/>
    <property type="match status" value="1"/>
</dbReference>
<feature type="domain" description="SUEL-type lectin" evidence="3">
    <location>
        <begin position="132"/>
        <end position="222"/>
    </location>
</feature>
<evidence type="ECO:0000313" key="4">
    <source>
        <dbReference type="Ensembl" id="ENSCCRP00015061440.1"/>
    </source>
</evidence>
<keyword evidence="1" id="KW-0430">Lectin</keyword>
<organism evidence="4 5">
    <name type="scientific">Cyprinus carpio</name>
    <name type="common">Common carp</name>
    <dbReference type="NCBI Taxonomy" id="7962"/>
    <lineage>
        <taxon>Eukaryota</taxon>
        <taxon>Metazoa</taxon>
        <taxon>Chordata</taxon>
        <taxon>Craniata</taxon>
        <taxon>Vertebrata</taxon>
        <taxon>Euteleostomi</taxon>
        <taxon>Actinopterygii</taxon>
        <taxon>Neopterygii</taxon>
        <taxon>Teleostei</taxon>
        <taxon>Ostariophysi</taxon>
        <taxon>Cypriniformes</taxon>
        <taxon>Cyprinidae</taxon>
        <taxon>Cyprininae</taxon>
        <taxon>Cyprinus</taxon>
    </lineage>
</organism>
<name>A0A8C1Z8L4_CYPCA</name>
<dbReference type="InterPro" id="IPR043159">
    <property type="entry name" value="Lectin_gal-bd_sf"/>
</dbReference>
<accession>A0A8C1Z8L4</accession>
<reference evidence="4" key="1">
    <citation type="submission" date="2025-08" db="UniProtKB">
        <authorList>
            <consortium name="Ensembl"/>
        </authorList>
    </citation>
    <scope>IDENTIFICATION</scope>
</reference>
<dbReference type="Pfam" id="PF02140">
    <property type="entry name" value="SUEL_Lectin"/>
    <property type="match status" value="2"/>
</dbReference>
<evidence type="ECO:0000313" key="5">
    <source>
        <dbReference type="Proteomes" id="UP000694700"/>
    </source>
</evidence>
<dbReference type="PANTHER" id="PTHR46780">
    <property type="entry name" value="PROTEIN EVA-1"/>
    <property type="match status" value="1"/>
</dbReference>
<keyword evidence="2" id="KW-0677">Repeat</keyword>
<evidence type="ECO:0000259" key="3">
    <source>
        <dbReference type="PROSITE" id="PS50228"/>
    </source>
</evidence>
<protein>
    <recommendedName>
        <fullName evidence="3">SUEL-type lectin domain-containing protein</fullName>
    </recommendedName>
</protein>